<dbReference type="EMBL" id="FMZE01000010">
    <property type="protein sequence ID" value="SDD58391.1"/>
    <property type="molecule type" value="Genomic_DNA"/>
</dbReference>
<name>A0A1G6VXU5_9PSEU</name>
<evidence type="ECO:0000313" key="2">
    <source>
        <dbReference type="EMBL" id="SDD58391.1"/>
    </source>
</evidence>
<dbReference type="Proteomes" id="UP000199494">
    <property type="component" value="Unassembled WGS sequence"/>
</dbReference>
<gene>
    <name evidence="2" type="ORF">SAMN05421630_11067</name>
</gene>
<reference evidence="2 3" key="1">
    <citation type="submission" date="2016-10" db="EMBL/GenBank/DDBJ databases">
        <authorList>
            <person name="de Groot N.N."/>
        </authorList>
    </citation>
    <scope>NUCLEOTIDE SEQUENCE [LARGE SCALE GENOMIC DNA]</scope>
    <source>
        <strain evidence="2 3">CGMCC 4.5506</strain>
    </source>
</reference>
<organism evidence="2 3">
    <name type="scientific">Prauserella marina</name>
    <dbReference type="NCBI Taxonomy" id="530584"/>
    <lineage>
        <taxon>Bacteria</taxon>
        <taxon>Bacillati</taxon>
        <taxon>Actinomycetota</taxon>
        <taxon>Actinomycetes</taxon>
        <taxon>Pseudonocardiales</taxon>
        <taxon>Pseudonocardiaceae</taxon>
        <taxon>Prauserella</taxon>
    </lineage>
</organism>
<proteinExistence type="predicted"/>
<dbReference type="AlphaFoldDB" id="A0A1G6VXU5"/>
<accession>A0A1G6VXU5</accession>
<dbReference type="STRING" id="530584.SAMN05421630_11067"/>
<evidence type="ECO:0000256" key="1">
    <source>
        <dbReference type="SAM" id="MobiDB-lite"/>
    </source>
</evidence>
<feature type="region of interest" description="Disordered" evidence="1">
    <location>
        <begin position="1"/>
        <end position="26"/>
    </location>
</feature>
<keyword evidence="3" id="KW-1185">Reference proteome</keyword>
<sequence length="53" mass="5520">MARADIAVRASVSREPVRAATDHAERDSVAGFTPQAVITTAKGTGCLAFTVMD</sequence>
<evidence type="ECO:0000313" key="3">
    <source>
        <dbReference type="Proteomes" id="UP000199494"/>
    </source>
</evidence>
<protein>
    <submittedName>
        <fullName evidence="2">Uncharacterized protein</fullName>
    </submittedName>
</protein>
<feature type="compositionally biased region" description="Basic and acidic residues" evidence="1">
    <location>
        <begin position="15"/>
        <end position="26"/>
    </location>
</feature>